<dbReference type="Pfam" id="PF15993">
    <property type="entry name" value="Fuseless"/>
    <property type="match status" value="1"/>
</dbReference>
<evidence type="ECO:0000313" key="9">
    <source>
        <dbReference type="EMBL" id="RNA42928.1"/>
    </source>
</evidence>
<protein>
    <recommendedName>
        <fullName evidence="11">Chromo domain-containing protein</fullName>
    </recommendedName>
</protein>
<evidence type="ECO:0000256" key="5">
    <source>
        <dbReference type="PROSITE-ProRule" id="PRU00076"/>
    </source>
</evidence>
<evidence type="ECO:0000256" key="1">
    <source>
        <dbReference type="ARBA" id="ARBA00022536"/>
    </source>
</evidence>
<keyword evidence="6" id="KW-0472">Membrane</keyword>
<reference evidence="9 10" key="1">
    <citation type="journal article" date="2018" name="Sci. Rep.">
        <title>Genomic signatures of local adaptation to the degree of environmental predictability in rotifers.</title>
        <authorList>
            <person name="Franch-Gras L."/>
            <person name="Hahn C."/>
            <person name="Garcia-Roger E.M."/>
            <person name="Carmona M.J."/>
            <person name="Serra M."/>
            <person name="Gomez A."/>
        </authorList>
    </citation>
    <scope>NUCLEOTIDE SEQUENCE [LARGE SCALE GENOMIC DNA]</scope>
    <source>
        <strain evidence="9">HYR1</strain>
    </source>
</reference>
<organism evidence="9 10">
    <name type="scientific">Brachionus plicatilis</name>
    <name type="common">Marine rotifer</name>
    <name type="synonym">Brachionus muelleri</name>
    <dbReference type="NCBI Taxonomy" id="10195"/>
    <lineage>
        <taxon>Eukaryota</taxon>
        <taxon>Metazoa</taxon>
        <taxon>Spiralia</taxon>
        <taxon>Gnathifera</taxon>
        <taxon>Rotifera</taxon>
        <taxon>Eurotatoria</taxon>
        <taxon>Monogononta</taxon>
        <taxon>Pseudotrocha</taxon>
        <taxon>Ploima</taxon>
        <taxon>Brachionidae</taxon>
        <taxon>Brachionus</taxon>
    </lineage>
</organism>
<dbReference type="InterPro" id="IPR001881">
    <property type="entry name" value="EGF-like_Ca-bd_dom"/>
</dbReference>
<evidence type="ECO:0000259" key="8">
    <source>
        <dbReference type="PROSITE" id="PS50026"/>
    </source>
</evidence>
<keyword evidence="3" id="KW-0677">Repeat</keyword>
<dbReference type="PROSITE" id="PS00010">
    <property type="entry name" value="ASX_HYDROXYL"/>
    <property type="match status" value="1"/>
</dbReference>
<dbReference type="InterPro" id="IPR000152">
    <property type="entry name" value="EGF-type_Asp/Asn_hydroxyl_site"/>
</dbReference>
<feature type="transmembrane region" description="Helical" evidence="6">
    <location>
        <begin position="43"/>
        <end position="60"/>
    </location>
</feature>
<evidence type="ECO:0000256" key="2">
    <source>
        <dbReference type="ARBA" id="ARBA00022729"/>
    </source>
</evidence>
<dbReference type="Pfam" id="PF13975">
    <property type="entry name" value="gag-asp_proteas"/>
    <property type="match status" value="1"/>
</dbReference>
<feature type="transmembrane region" description="Helical" evidence="6">
    <location>
        <begin position="344"/>
        <end position="364"/>
    </location>
</feature>
<accession>A0A3M7T524</accession>
<keyword evidence="10" id="KW-1185">Reference proteome</keyword>
<feature type="domain" description="Chromo" evidence="7">
    <location>
        <begin position="1081"/>
        <end position="1139"/>
    </location>
</feature>
<dbReference type="InterPro" id="IPR032751">
    <property type="entry name" value="Fuseless"/>
</dbReference>
<dbReference type="EMBL" id="REGN01000296">
    <property type="protein sequence ID" value="RNA42928.1"/>
    <property type="molecule type" value="Genomic_DNA"/>
</dbReference>
<dbReference type="PANTHER" id="PTHR35270">
    <property type="entry name" value="FUSELESS, ISOFORM A"/>
    <property type="match status" value="1"/>
</dbReference>
<feature type="disulfide bond" evidence="5">
    <location>
        <begin position="476"/>
        <end position="485"/>
    </location>
</feature>
<evidence type="ECO:0000256" key="6">
    <source>
        <dbReference type="SAM" id="Phobius"/>
    </source>
</evidence>
<dbReference type="InterPro" id="IPR000953">
    <property type="entry name" value="Chromo/chromo_shadow_dom"/>
</dbReference>
<dbReference type="SMART" id="SM00298">
    <property type="entry name" value="CHROMO"/>
    <property type="match status" value="1"/>
</dbReference>
<comment type="caution">
    <text evidence="5">Lacks conserved residue(s) required for the propagation of feature annotation.</text>
</comment>
<sequence>MIKYFCTLVFDCVFSIFLVLNLVVFIWRIIWDTQDIYLEHGKYLNSFVSIIISFFLMLYVKSSQIKYQLKIDDSTNEWKNKAKIKFFIIVFGFANINQWRGVWYLTLYYTDESEIGVYTIGILSIICLVAMNRLCALLSIPFSLSEDSAQLAYQIHPFSGKSNKYLKLNEYNIKMTKWLFMLNFMQEYSADILTIQAWRSLWFLLDKKVFPVPEFGPDGSEPSNQMVFDLGFKSSMFSLVLGLGIYLILHSLNEPINNYSSNIVTKEFNEIIQTQELINKDERENYEKPKLTFKNRLFLYTVFIMGFISTVNLWRALWMLQLLFCYPRLFQFKYSWLDVHVLNVIYFVLSLIFLCFLHLSSAILSRSSCEDDFFTTKDNFILTNNSFDIFFRKKFFVSKYFKSIKFKELLDYKQIFGRCSEESNFNRGKCEQLIHQINGQNEIVLKLQENFVHCQSSSCMNGATCENKLDGYECLCSSGYFGLNCSKNINDFACGDNHFRLNETDSCKPCKDGFMTFNNYPFNCYLKNNSTDFESAKEFCESLNSFLWRPKTLTELNPNLEFSYSLPINTPSFSTGKKSLGTESSKERLSVDYKITNRSEIIPDIEEKITSNNLELGSLYVKDKEENKFSQNPSPYYTHLPFPKTNKIISPFHGKENERIEDWLYIVELILEGHGVTQDKSKILFASSYLRDSALHEYQAFTKNRDRNSISWVQFKNMLKERYRRKDHELYMRDKLRGLRQSKDIGNYINDFRIILNQISEIKKTNHNTDSCYNNKKSKPIVDYKREFYKSYKLLRHFTYIKGEKIETVFDTGATISLISLNVAKKLNLHINPSHQKINTADGNTHEVLGETDLIKIEIEETVAHLNFVITNILHIEILLGLDWFEQTKAIIDPSRRQLSIPGKRICLNPKSEESDDDYSYNSIYSIKDDDLTNEIVELNYNDYPPLSDKKKLNFLFVQNKNSFFLSLNDLGLCKSVTFEIETTSENPIMTQPFRQPIKQIKTQKGQKKVTFDTLKIDDEVYIKNEKIQNKFEPSYTGPFIIDRITENVNYNLKNEKGERIEESYPRWRLKLAKQEKDEISEIEKILDHKKIGRGFRYLIKWKNFPHKKNEWKKSTDMLDKNHINDYHENLQNRPKRGRKKKTTNSNLLLSILSFFSFFHYLNGQTINDKFYYCEHNDNNRLADLNNNCKRSNFLDKTFDEKIHSMKILTFGFWQSRTIRIECLAMVETKLCENKIMECDDKYCIYNKIPDEDFAWLENKIFTSFECIFHKKHIFADNLNKSIYSIGISSCFPDDLYCHLFDSIVVWNKNSVKKSPYKKIYHSLRFMRKGNLVFSASEQYLFQITTNTSHKNLTIYTTTDGLYLVFEPKQQSENWITISKIPYSPENEDLITQRDINDLMIAESDNLKYSIENELNNEHAIFTDFVHYSVIN</sequence>
<feature type="transmembrane region" description="Helical" evidence="6">
    <location>
        <begin position="86"/>
        <end position="109"/>
    </location>
</feature>
<dbReference type="Gene3D" id="2.10.25.10">
    <property type="entry name" value="Laminin"/>
    <property type="match status" value="1"/>
</dbReference>
<dbReference type="InterPro" id="IPR000742">
    <property type="entry name" value="EGF"/>
</dbReference>
<dbReference type="Gene3D" id="2.40.70.10">
    <property type="entry name" value="Acid Proteases"/>
    <property type="match status" value="1"/>
</dbReference>
<dbReference type="FunFam" id="2.10.25.10:FF:000066">
    <property type="entry name" value="FAT atypical cadherin 4"/>
    <property type="match status" value="1"/>
</dbReference>
<dbReference type="PROSITE" id="PS50013">
    <property type="entry name" value="CHROMO_2"/>
    <property type="match status" value="1"/>
</dbReference>
<dbReference type="SMART" id="SM00179">
    <property type="entry name" value="EGF_CA"/>
    <property type="match status" value="1"/>
</dbReference>
<dbReference type="InterPro" id="IPR016197">
    <property type="entry name" value="Chromo-like_dom_sf"/>
</dbReference>
<dbReference type="CDD" id="cd00054">
    <property type="entry name" value="EGF_CA"/>
    <property type="match status" value="1"/>
</dbReference>
<keyword evidence="6" id="KW-0812">Transmembrane</keyword>
<dbReference type="InterPro" id="IPR023780">
    <property type="entry name" value="Chromo_domain"/>
</dbReference>
<dbReference type="OrthoDB" id="45313at2759"/>
<gene>
    <name evidence="9" type="ORF">BpHYR1_016483</name>
</gene>
<dbReference type="Pfam" id="PF00008">
    <property type="entry name" value="EGF"/>
    <property type="match status" value="1"/>
</dbReference>
<keyword evidence="2" id="KW-0732">Signal</keyword>
<dbReference type="GO" id="GO:0005509">
    <property type="term" value="F:calcium ion binding"/>
    <property type="evidence" value="ECO:0007669"/>
    <property type="project" value="InterPro"/>
</dbReference>
<dbReference type="PANTHER" id="PTHR35270:SF2">
    <property type="entry name" value="FUSELESS, ISOFORM A"/>
    <property type="match status" value="1"/>
</dbReference>
<evidence type="ECO:0008006" key="11">
    <source>
        <dbReference type="Google" id="ProtNLM"/>
    </source>
</evidence>
<dbReference type="Proteomes" id="UP000276133">
    <property type="component" value="Unassembled WGS sequence"/>
</dbReference>
<feature type="transmembrane region" description="Helical" evidence="6">
    <location>
        <begin position="230"/>
        <end position="249"/>
    </location>
</feature>
<dbReference type="Pfam" id="PF03732">
    <property type="entry name" value="Retrotrans_gag"/>
    <property type="match status" value="1"/>
</dbReference>
<dbReference type="Pfam" id="PF00385">
    <property type="entry name" value="Chromo"/>
    <property type="match status" value="1"/>
</dbReference>
<dbReference type="SUPFAM" id="SSF50630">
    <property type="entry name" value="Acid proteases"/>
    <property type="match status" value="1"/>
</dbReference>
<feature type="transmembrane region" description="Helical" evidence="6">
    <location>
        <begin position="297"/>
        <end position="324"/>
    </location>
</feature>
<name>A0A3M7T524_BRAPC</name>
<keyword evidence="1 5" id="KW-0245">EGF-like domain</keyword>
<dbReference type="CDD" id="cd00303">
    <property type="entry name" value="retropepsin_like"/>
    <property type="match status" value="1"/>
</dbReference>
<comment type="caution">
    <text evidence="9">The sequence shown here is derived from an EMBL/GenBank/DDBJ whole genome shotgun (WGS) entry which is preliminary data.</text>
</comment>
<dbReference type="InterPro" id="IPR021109">
    <property type="entry name" value="Peptidase_aspartic_dom_sf"/>
</dbReference>
<dbReference type="SMART" id="SM00181">
    <property type="entry name" value="EGF"/>
    <property type="match status" value="1"/>
</dbReference>
<evidence type="ECO:0000256" key="4">
    <source>
        <dbReference type="ARBA" id="ARBA00023157"/>
    </source>
</evidence>
<keyword evidence="4 5" id="KW-1015">Disulfide bond</keyword>
<dbReference type="SUPFAM" id="SSF57196">
    <property type="entry name" value="EGF/Laminin"/>
    <property type="match status" value="1"/>
</dbReference>
<evidence type="ECO:0000259" key="7">
    <source>
        <dbReference type="PROSITE" id="PS50013"/>
    </source>
</evidence>
<dbReference type="PROSITE" id="PS50026">
    <property type="entry name" value="EGF_3"/>
    <property type="match status" value="1"/>
</dbReference>
<evidence type="ECO:0000313" key="10">
    <source>
        <dbReference type="Proteomes" id="UP000276133"/>
    </source>
</evidence>
<dbReference type="SUPFAM" id="SSF54160">
    <property type="entry name" value="Chromo domain-like"/>
    <property type="match status" value="1"/>
</dbReference>
<dbReference type="Gene3D" id="2.40.50.40">
    <property type="match status" value="1"/>
</dbReference>
<proteinExistence type="predicted"/>
<feature type="transmembrane region" description="Helical" evidence="6">
    <location>
        <begin position="115"/>
        <end position="135"/>
    </location>
</feature>
<dbReference type="InterPro" id="IPR005162">
    <property type="entry name" value="Retrotrans_gag_dom"/>
</dbReference>
<evidence type="ECO:0000256" key="3">
    <source>
        <dbReference type="ARBA" id="ARBA00022737"/>
    </source>
</evidence>
<dbReference type="PROSITE" id="PS01186">
    <property type="entry name" value="EGF_2"/>
    <property type="match status" value="1"/>
</dbReference>
<feature type="domain" description="EGF-like" evidence="8">
    <location>
        <begin position="450"/>
        <end position="486"/>
    </location>
</feature>
<keyword evidence="6" id="KW-1133">Transmembrane helix</keyword>
<dbReference type="PROSITE" id="PS00022">
    <property type="entry name" value="EGF_1"/>
    <property type="match status" value="1"/>
</dbReference>
<feature type="transmembrane region" description="Helical" evidence="6">
    <location>
        <begin position="12"/>
        <end position="31"/>
    </location>
</feature>